<dbReference type="OrthoDB" id="76567at2759"/>
<keyword evidence="2" id="KW-1185">Reference proteome</keyword>
<dbReference type="VEuPathDB" id="FungiDB:BO80DRAFT_442467"/>
<evidence type="ECO:0000313" key="1">
    <source>
        <dbReference type="EMBL" id="RAL03895.1"/>
    </source>
</evidence>
<evidence type="ECO:0000313" key="2">
    <source>
        <dbReference type="Proteomes" id="UP000249402"/>
    </source>
</evidence>
<protein>
    <submittedName>
        <fullName evidence="1">Uncharacterized protein</fullName>
    </submittedName>
</protein>
<reference evidence="1 2" key="1">
    <citation type="submission" date="2018-02" db="EMBL/GenBank/DDBJ databases">
        <title>The genomes of Aspergillus section Nigri reveals drivers in fungal speciation.</title>
        <authorList>
            <consortium name="DOE Joint Genome Institute"/>
            <person name="Vesth T.C."/>
            <person name="Nybo J."/>
            <person name="Theobald S."/>
            <person name="Brandl J."/>
            <person name="Frisvad J.C."/>
            <person name="Nielsen K.F."/>
            <person name="Lyhne E.K."/>
            <person name="Kogle M.E."/>
            <person name="Kuo A."/>
            <person name="Riley R."/>
            <person name="Clum A."/>
            <person name="Nolan M."/>
            <person name="Lipzen A."/>
            <person name="Salamov A."/>
            <person name="Henrissat B."/>
            <person name="Wiebenga A."/>
            <person name="De vries R.P."/>
            <person name="Grigoriev I.V."/>
            <person name="Mortensen U.H."/>
            <person name="Andersen M.R."/>
            <person name="Baker S.E."/>
        </authorList>
    </citation>
    <scope>NUCLEOTIDE SEQUENCE [LARGE SCALE GENOMIC DNA]</scope>
    <source>
        <strain evidence="1 2">CBS 121593</strain>
    </source>
</reference>
<sequence>MGREDVRFEKWVVGQVGEKLDGEKGVRKEIAYCAQEVQVGKSGVVGAPMVLPFDALYDRPAGINAVGEKDVRIEDWQFLDIATL</sequence>
<dbReference type="EMBL" id="KZ824426">
    <property type="protein sequence ID" value="RAL03895.1"/>
    <property type="molecule type" value="Genomic_DNA"/>
</dbReference>
<organism evidence="1 2">
    <name type="scientific">Aspergillus ibericus CBS 121593</name>
    <dbReference type="NCBI Taxonomy" id="1448316"/>
    <lineage>
        <taxon>Eukaryota</taxon>
        <taxon>Fungi</taxon>
        <taxon>Dikarya</taxon>
        <taxon>Ascomycota</taxon>
        <taxon>Pezizomycotina</taxon>
        <taxon>Eurotiomycetes</taxon>
        <taxon>Eurotiomycetidae</taxon>
        <taxon>Eurotiales</taxon>
        <taxon>Aspergillaceae</taxon>
        <taxon>Aspergillus</taxon>
        <taxon>Aspergillus subgen. Circumdati</taxon>
    </lineage>
</organism>
<dbReference type="Proteomes" id="UP000249402">
    <property type="component" value="Unassembled WGS sequence"/>
</dbReference>
<proteinExistence type="predicted"/>
<accession>A0A395H9R0</accession>
<dbReference type="GeneID" id="37226131"/>
<dbReference type="RefSeq" id="XP_025578222.1">
    <property type="nucleotide sequence ID" value="XM_025721266.1"/>
</dbReference>
<gene>
    <name evidence="1" type="ORF">BO80DRAFT_442467</name>
</gene>
<dbReference type="AlphaFoldDB" id="A0A395H9R0"/>
<name>A0A395H9R0_9EURO</name>